<evidence type="ECO:0000259" key="2">
    <source>
        <dbReference type="Pfam" id="PF02541"/>
    </source>
</evidence>
<comment type="similarity">
    <text evidence="1">Belongs to the GppA/Ppx family.</text>
</comment>
<dbReference type="EMBL" id="NIQC01000049">
    <property type="protein sequence ID" value="OWZ82700.1"/>
    <property type="molecule type" value="Genomic_DNA"/>
</dbReference>
<name>A0A226BX42_9FIRM</name>
<dbReference type="PANTHER" id="PTHR30005">
    <property type="entry name" value="EXOPOLYPHOSPHATASE"/>
    <property type="match status" value="1"/>
</dbReference>
<dbReference type="InterPro" id="IPR050273">
    <property type="entry name" value="GppA/Ppx_hydrolase"/>
</dbReference>
<dbReference type="Gene3D" id="3.30.420.40">
    <property type="match status" value="1"/>
</dbReference>
<keyword evidence="4" id="KW-1185">Reference proteome</keyword>
<dbReference type="CDD" id="cd24054">
    <property type="entry name" value="ASKHA_NBD_AaPPX-GppA_MtPPX2-like"/>
    <property type="match status" value="1"/>
</dbReference>
<protein>
    <recommendedName>
        <fullName evidence="2">Ppx/GppA phosphatase N-terminal domain-containing protein</fullName>
    </recommendedName>
</protein>
<proteinExistence type="inferred from homology"/>
<dbReference type="PANTHER" id="PTHR30005:SF0">
    <property type="entry name" value="RETROGRADE REGULATION PROTEIN 2"/>
    <property type="match status" value="1"/>
</dbReference>
<evidence type="ECO:0000313" key="3">
    <source>
        <dbReference type="EMBL" id="OWZ82700.1"/>
    </source>
</evidence>
<dbReference type="Gene3D" id="3.30.420.150">
    <property type="entry name" value="Exopolyphosphatase. Domain 2"/>
    <property type="match status" value="1"/>
</dbReference>
<feature type="domain" description="Ppx/GppA phosphatase N-terminal" evidence="2">
    <location>
        <begin position="58"/>
        <end position="317"/>
    </location>
</feature>
<gene>
    <name evidence="3" type="ORF">CDO51_12690</name>
</gene>
<evidence type="ECO:0000256" key="1">
    <source>
        <dbReference type="ARBA" id="ARBA00007125"/>
    </source>
</evidence>
<dbReference type="SUPFAM" id="SSF53067">
    <property type="entry name" value="Actin-like ATPase domain"/>
    <property type="match status" value="2"/>
</dbReference>
<dbReference type="InterPro" id="IPR043129">
    <property type="entry name" value="ATPase_NBD"/>
</dbReference>
<sequence>MRMRVLALKWNYQLNQLIMNMEHAINIKKINVKGFFIMNSNRRAAIDIGSNSIRLLIIENTQNGIIELKRDIITTRLAKGIKDNNKIESDAIERTFTGIKTFLGYINIYRAQLKRVVATSAVREASNGTELIKLLKELGIEVEVVDGESEAELTYLGATMNTEHNNPLVFDLGGGSTELISLAPQKFVRSYAIGAVKALDYFGDNEGRINSSEDIKSYILDSLNDDMLDLCTKKHLEVIGVGGTATYLAQAYKKLPKYTKEEIQGTYLLKEDIKDLLYSMNSYTLGKRSKIFNLPEKRAEIIVSGGFMIYYILELLGAAGYRASDDDMLLGACLQ</sequence>
<dbReference type="GO" id="GO:0006357">
    <property type="term" value="P:regulation of transcription by RNA polymerase II"/>
    <property type="evidence" value="ECO:0007669"/>
    <property type="project" value="TreeGrafter"/>
</dbReference>
<reference evidence="3 4" key="1">
    <citation type="submission" date="2017-06" db="EMBL/GenBank/DDBJ databases">
        <title>Draft Genome Sequence of Natranaerobius trueperi halophilic, alkalithermophilic bacteria from soda lakes.</title>
        <authorList>
            <person name="Zhao B."/>
        </authorList>
    </citation>
    <scope>NUCLEOTIDE SEQUENCE [LARGE SCALE GENOMIC DNA]</scope>
    <source>
        <strain evidence="3 4">DSM 18760</strain>
    </source>
</reference>
<dbReference type="AlphaFoldDB" id="A0A226BX42"/>
<dbReference type="Pfam" id="PF02541">
    <property type="entry name" value="Ppx-GppA"/>
    <property type="match status" value="1"/>
</dbReference>
<evidence type="ECO:0000313" key="4">
    <source>
        <dbReference type="Proteomes" id="UP000214588"/>
    </source>
</evidence>
<organism evidence="3 4">
    <name type="scientific">Natranaerobius trueperi</name>
    <dbReference type="NCBI Taxonomy" id="759412"/>
    <lineage>
        <taxon>Bacteria</taxon>
        <taxon>Bacillati</taxon>
        <taxon>Bacillota</taxon>
        <taxon>Clostridia</taxon>
        <taxon>Natranaerobiales</taxon>
        <taxon>Natranaerobiaceae</taxon>
        <taxon>Natranaerobius</taxon>
    </lineage>
</organism>
<comment type="caution">
    <text evidence="3">The sequence shown here is derived from an EMBL/GenBank/DDBJ whole genome shotgun (WGS) entry which is preliminary data.</text>
</comment>
<dbReference type="Proteomes" id="UP000214588">
    <property type="component" value="Unassembled WGS sequence"/>
</dbReference>
<accession>A0A226BX42</accession>
<dbReference type="InterPro" id="IPR003695">
    <property type="entry name" value="Ppx_GppA_N"/>
</dbReference>